<evidence type="ECO:0000313" key="3">
    <source>
        <dbReference type="Proteomes" id="UP000286415"/>
    </source>
</evidence>
<dbReference type="GO" id="GO:0009100">
    <property type="term" value="P:glycoprotein metabolic process"/>
    <property type="evidence" value="ECO:0007669"/>
    <property type="project" value="UniProtKB-ARBA"/>
</dbReference>
<dbReference type="AlphaFoldDB" id="A0A8T1M6W5"/>
<keyword evidence="3" id="KW-1185">Reference proteome</keyword>
<dbReference type="PANTHER" id="PTHR43404:SF2">
    <property type="entry name" value="LIPOPOLYSACCHARIDE CHOLINEPHOSPHOTRANSFERASE LICD"/>
    <property type="match status" value="1"/>
</dbReference>
<dbReference type="OrthoDB" id="10422218at2759"/>
<evidence type="ECO:0000313" key="2">
    <source>
        <dbReference type="EMBL" id="KAG5444913.1"/>
    </source>
</evidence>
<dbReference type="Proteomes" id="UP000286415">
    <property type="component" value="Unassembled WGS sequence"/>
</dbReference>
<comment type="caution">
    <text evidence="2">The sequence shown here is derived from an EMBL/GenBank/DDBJ whole genome shotgun (WGS) entry which is preliminary data.</text>
</comment>
<proteinExistence type="predicted"/>
<dbReference type="PANTHER" id="PTHR43404">
    <property type="entry name" value="LIPOPOLYSACCHARIDE CHOLINEPHOSPHOTRANSFERASE LICD"/>
    <property type="match status" value="1"/>
</dbReference>
<dbReference type="InterPro" id="IPR052942">
    <property type="entry name" value="LPS_cholinephosphotransferase"/>
</dbReference>
<gene>
    <name evidence="2" type="ORF">CSKR_103575</name>
</gene>
<accession>A0A8T1M6W5</accession>
<sequence>MWLFLNRDRQKTSYFNLPSNFHATHKRLKYSSLVALSCLTVYACVLLVKARMEDFLLQARSSAQDKFESDPLLLEPFLVKAYWNLTEYNLLPDLAELRWPRTEYSNVPAGSLDSDGTVIPRPAAFEPVFSKGQRALFTRLLSLFADVMSTSGLGDKFILNAGTLHGSLRHHDFIPYDEDVDVCVDKEVLPKIITLFQEYKPEYVFRYGKRLSKFYTRRIPTQLEAVDSEYSRNTSKYPWLYPALDICYYTKNDTHVHEILADGQVRTWARSVFFPLLFRPFGFRWYPTPFNSIRYLRTLVAQGPNCIRVEWDHVTESERKRSSIPCKVLGNRYAFVERSKANRPLVSSRFPGKLVNNLVVSRERLVVWNKNEVSLTVVHELYLPVHPDLASLDTYDYSRNNINELLI</sequence>
<evidence type="ECO:0000259" key="1">
    <source>
        <dbReference type="Pfam" id="PF04991"/>
    </source>
</evidence>
<reference evidence="2 3" key="2">
    <citation type="journal article" date="2021" name="Genomics">
        <title>High-quality reference genome for Clonorchis sinensis.</title>
        <authorList>
            <person name="Young N.D."/>
            <person name="Stroehlein A.J."/>
            <person name="Kinkar L."/>
            <person name="Wang T."/>
            <person name="Sohn W.M."/>
            <person name="Chang B.C.H."/>
            <person name="Kaur P."/>
            <person name="Weisz D."/>
            <person name="Dudchenko O."/>
            <person name="Aiden E.L."/>
            <person name="Korhonen P.K."/>
            <person name="Gasser R.B."/>
        </authorList>
    </citation>
    <scope>NUCLEOTIDE SEQUENCE [LARGE SCALE GENOMIC DNA]</scope>
    <source>
        <strain evidence="2">Cs-k2</strain>
    </source>
</reference>
<dbReference type="EMBL" id="NIRI02000056">
    <property type="protein sequence ID" value="KAG5444913.1"/>
    <property type="molecule type" value="Genomic_DNA"/>
</dbReference>
<reference evidence="2 3" key="1">
    <citation type="journal article" date="2018" name="Biotechnol. Adv.">
        <title>Improved genomic resources and new bioinformatic workflow for the carcinogenic parasite Clonorchis sinensis: Biotechnological implications.</title>
        <authorList>
            <person name="Wang D."/>
            <person name="Korhonen P.K."/>
            <person name="Gasser R.B."/>
            <person name="Young N.D."/>
        </authorList>
    </citation>
    <scope>NUCLEOTIDE SEQUENCE [LARGE SCALE GENOMIC DNA]</scope>
    <source>
        <strain evidence="2">Cs-k2</strain>
    </source>
</reference>
<organism evidence="2 3">
    <name type="scientific">Clonorchis sinensis</name>
    <name type="common">Chinese liver fluke</name>
    <dbReference type="NCBI Taxonomy" id="79923"/>
    <lineage>
        <taxon>Eukaryota</taxon>
        <taxon>Metazoa</taxon>
        <taxon>Spiralia</taxon>
        <taxon>Lophotrochozoa</taxon>
        <taxon>Platyhelminthes</taxon>
        <taxon>Trematoda</taxon>
        <taxon>Digenea</taxon>
        <taxon>Opisthorchiida</taxon>
        <taxon>Opisthorchiata</taxon>
        <taxon>Opisthorchiidae</taxon>
        <taxon>Clonorchis</taxon>
    </lineage>
</organism>
<name>A0A8T1M6W5_CLOSI</name>
<dbReference type="Pfam" id="PF04991">
    <property type="entry name" value="LicD"/>
    <property type="match status" value="1"/>
</dbReference>
<feature type="domain" description="LicD/FKTN/FKRP nucleotidyltransferase" evidence="1">
    <location>
        <begin position="157"/>
        <end position="206"/>
    </location>
</feature>
<dbReference type="InterPro" id="IPR007074">
    <property type="entry name" value="LicD/FKTN/FKRP_NTP_transf"/>
</dbReference>
<protein>
    <recommendedName>
        <fullName evidence="1">LicD/FKTN/FKRP nucleotidyltransferase domain-containing protein</fullName>
    </recommendedName>
</protein>